<accession>A0A3B0TEP3</accession>
<dbReference type="AlphaFoldDB" id="A0A3B0TEP3"/>
<evidence type="ECO:0000256" key="1">
    <source>
        <dbReference type="ARBA" id="ARBA00023267"/>
    </source>
</evidence>
<sequence>MSVEIKIMDRIAKVEIIKQQGNLLEIQVDDTIYKVDIMHTADGTFSIIQNGHSYNIELVPDDHPKKYTAHTLYNMYDLEVIDAESRYMLSRGSGATTSKGNTISSPMPGKVIKITVSEGDEIKQGNTAIIISAMKMESEYKSPKDGIVKRIHINEGDTIDENQVLIEVE</sequence>
<dbReference type="PANTHER" id="PTHR45266:SF3">
    <property type="entry name" value="OXALOACETATE DECARBOXYLASE ALPHA CHAIN"/>
    <property type="match status" value="1"/>
</dbReference>
<name>A0A3B0TEP3_9ZZZZ</name>
<dbReference type="InterPro" id="IPR050709">
    <property type="entry name" value="Biotin_Carboxyl_Carrier/Decarb"/>
</dbReference>
<dbReference type="PANTHER" id="PTHR45266">
    <property type="entry name" value="OXALOACETATE DECARBOXYLASE ALPHA CHAIN"/>
    <property type="match status" value="1"/>
</dbReference>
<protein>
    <recommendedName>
        <fullName evidence="2">Lipoyl-binding domain-containing protein</fullName>
    </recommendedName>
</protein>
<proteinExistence type="predicted"/>
<organism evidence="3">
    <name type="scientific">hydrothermal vent metagenome</name>
    <dbReference type="NCBI Taxonomy" id="652676"/>
    <lineage>
        <taxon>unclassified sequences</taxon>
        <taxon>metagenomes</taxon>
        <taxon>ecological metagenomes</taxon>
    </lineage>
</organism>
<gene>
    <name evidence="3" type="ORF">MNBD_BACTEROID01-1994</name>
</gene>
<dbReference type="SUPFAM" id="SSF51230">
    <property type="entry name" value="Single hybrid motif"/>
    <property type="match status" value="1"/>
</dbReference>
<evidence type="ECO:0000313" key="3">
    <source>
        <dbReference type="EMBL" id="VAW17005.1"/>
    </source>
</evidence>
<dbReference type="CDD" id="cd06850">
    <property type="entry name" value="biotinyl_domain"/>
    <property type="match status" value="1"/>
</dbReference>
<keyword evidence="1" id="KW-0092">Biotin</keyword>
<reference evidence="3" key="1">
    <citation type="submission" date="2018-06" db="EMBL/GenBank/DDBJ databases">
        <authorList>
            <person name="Zhirakovskaya E."/>
        </authorList>
    </citation>
    <scope>NUCLEOTIDE SEQUENCE</scope>
</reference>
<dbReference type="EMBL" id="UOEP01000067">
    <property type="protein sequence ID" value="VAW17005.1"/>
    <property type="molecule type" value="Genomic_DNA"/>
</dbReference>
<dbReference type="Gene3D" id="2.40.50.100">
    <property type="match status" value="1"/>
</dbReference>
<feature type="domain" description="Lipoyl-binding" evidence="2">
    <location>
        <begin position="90"/>
        <end position="169"/>
    </location>
</feature>
<dbReference type="PROSITE" id="PS50968">
    <property type="entry name" value="BIOTINYL_LIPOYL"/>
    <property type="match status" value="1"/>
</dbReference>
<dbReference type="InterPro" id="IPR011053">
    <property type="entry name" value="Single_hybrid_motif"/>
</dbReference>
<dbReference type="InterPro" id="IPR000089">
    <property type="entry name" value="Biotin_lipoyl"/>
</dbReference>
<dbReference type="Pfam" id="PF00364">
    <property type="entry name" value="Biotin_lipoyl"/>
    <property type="match status" value="1"/>
</dbReference>
<evidence type="ECO:0000259" key="2">
    <source>
        <dbReference type="PROSITE" id="PS50968"/>
    </source>
</evidence>
<dbReference type="FunFam" id="2.40.50.100:FF:000003">
    <property type="entry name" value="Acetyl-CoA carboxylase biotin carboxyl carrier protein"/>
    <property type="match status" value="1"/>
</dbReference>